<evidence type="ECO:0000313" key="2">
    <source>
        <dbReference type="Proteomes" id="UP001056120"/>
    </source>
</evidence>
<keyword evidence="2" id="KW-1185">Reference proteome</keyword>
<reference evidence="2" key="1">
    <citation type="journal article" date="2022" name="Mol. Ecol. Resour.">
        <title>The genomes of chicory, endive, great burdock and yacon provide insights into Asteraceae palaeo-polyploidization history and plant inulin production.</title>
        <authorList>
            <person name="Fan W."/>
            <person name="Wang S."/>
            <person name="Wang H."/>
            <person name="Wang A."/>
            <person name="Jiang F."/>
            <person name="Liu H."/>
            <person name="Zhao H."/>
            <person name="Xu D."/>
            <person name="Zhang Y."/>
        </authorList>
    </citation>
    <scope>NUCLEOTIDE SEQUENCE [LARGE SCALE GENOMIC DNA]</scope>
    <source>
        <strain evidence="2">cv. Yunnan</strain>
    </source>
</reference>
<dbReference type="Proteomes" id="UP001056120">
    <property type="component" value="Linkage Group LG06"/>
</dbReference>
<reference evidence="1 2" key="2">
    <citation type="journal article" date="2022" name="Mol. Ecol. Resour.">
        <title>The genomes of chicory, endive, great burdock and yacon provide insights into Asteraceae paleo-polyploidization history and plant inulin production.</title>
        <authorList>
            <person name="Fan W."/>
            <person name="Wang S."/>
            <person name="Wang H."/>
            <person name="Wang A."/>
            <person name="Jiang F."/>
            <person name="Liu H."/>
            <person name="Zhao H."/>
            <person name="Xu D."/>
            <person name="Zhang Y."/>
        </authorList>
    </citation>
    <scope>NUCLEOTIDE SEQUENCE [LARGE SCALE GENOMIC DNA]</scope>
    <source>
        <strain evidence="2">cv. Yunnan</strain>
        <tissue evidence="1">Leaves</tissue>
    </source>
</reference>
<protein>
    <submittedName>
        <fullName evidence="1">Uncharacterized protein</fullName>
    </submittedName>
</protein>
<evidence type="ECO:0000313" key="1">
    <source>
        <dbReference type="EMBL" id="KAI3813939.1"/>
    </source>
</evidence>
<sequence length="125" mass="14411">MVLTMIRSCRGYLDWGENGEIPYDPIYMTSRTICQPKMHLSLQDFEKVRRVMGINEDVKLLIFNFGGREFLLGVGLPVQVKNIGFRGVFRLIFKPLVTEFRCFGAASFSLRNKFVDEVCGHQNEI</sequence>
<organism evidence="1 2">
    <name type="scientific">Smallanthus sonchifolius</name>
    <dbReference type="NCBI Taxonomy" id="185202"/>
    <lineage>
        <taxon>Eukaryota</taxon>
        <taxon>Viridiplantae</taxon>
        <taxon>Streptophyta</taxon>
        <taxon>Embryophyta</taxon>
        <taxon>Tracheophyta</taxon>
        <taxon>Spermatophyta</taxon>
        <taxon>Magnoliopsida</taxon>
        <taxon>eudicotyledons</taxon>
        <taxon>Gunneridae</taxon>
        <taxon>Pentapetalae</taxon>
        <taxon>asterids</taxon>
        <taxon>campanulids</taxon>
        <taxon>Asterales</taxon>
        <taxon>Asteraceae</taxon>
        <taxon>Asteroideae</taxon>
        <taxon>Heliantheae alliance</taxon>
        <taxon>Millerieae</taxon>
        <taxon>Smallanthus</taxon>
    </lineage>
</organism>
<proteinExistence type="predicted"/>
<name>A0ACB9J090_9ASTR</name>
<accession>A0ACB9J090</accession>
<dbReference type="EMBL" id="CM042023">
    <property type="protein sequence ID" value="KAI3813939.1"/>
    <property type="molecule type" value="Genomic_DNA"/>
</dbReference>
<comment type="caution">
    <text evidence="1">The sequence shown here is derived from an EMBL/GenBank/DDBJ whole genome shotgun (WGS) entry which is preliminary data.</text>
</comment>
<gene>
    <name evidence="1" type="ORF">L1987_18674</name>
</gene>